<gene>
    <name evidence="1" type="primary">orf100</name>
</gene>
<evidence type="ECO:0000313" key="1">
    <source>
        <dbReference type="EMBL" id="QEM01848.1"/>
    </source>
</evidence>
<proteinExistence type="predicted"/>
<sequence length="103" mass="12632">MISFYKIKNKQEKQRYLKAGKLSYKHRKKFLNTNQNIFKLNKILKLRQLNYSKFKYKIHSLNILLNSKFQYLLLNPFIFKLIFNINNISNKLILEKLFNLINF</sequence>
<reference evidence="1" key="1">
    <citation type="journal article" date="2019" name="Genome Biol. Evol.">
        <title>Nephromyces represents a diverse and novel lineage of the Apicomplexa that has retained apicoplasts.</title>
        <authorList>
            <person name="Munoz-Gomez S.A."/>
            <person name="Durnin K."/>
            <person name="Eme L."/>
            <person name="Paight C."/>
            <person name="Lane C.E."/>
            <person name="Saffo M.B."/>
            <person name="Slamovits C.H."/>
        </authorList>
    </citation>
    <scope>NUCLEOTIDE SEQUENCE</scope>
    <source>
        <strain evidence="1">688</strain>
    </source>
</reference>
<dbReference type="AlphaFoldDB" id="A0A5C1HAC5"/>
<evidence type="ECO:0008006" key="2">
    <source>
        <dbReference type="Google" id="ProtNLM"/>
    </source>
</evidence>
<dbReference type="SUPFAM" id="SSF74731">
    <property type="entry name" value="Ribosomal protein L20"/>
    <property type="match status" value="1"/>
</dbReference>
<organism evidence="1">
    <name type="scientific">Nephromyces sp. ex Molgula occidentalis</name>
    <dbReference type="NCBI Taxonomy" id="2544991"/>
    <lineage>
        <taxon>Eukaryota</taxon>
        <taxon>Sar</taxon>
        <taxon>Alveolata</taxon>
        <taxon>Apicomplexa</taxon>
        <taxon>Aconoidasida</taxon>
        <taxon>Nephromycida</taxon>
        <taxon>Nephromyces</taxon>
    </lineage>
</organism>
<name>A0A5C1HAC5_9APIC</name>
<dbReference type="EMBL" id="MK573209">
    <property type="protein sequence ID" value="QEM01848.1"/>
    <property type="molecule type" value="Genomic_DNA"/>
</dbReference>
<protein>
    <recommendedName>
        <fullName evidence="2">50S ribosomal protein L20</fullName>
    </recommendedName>
</protein>
<dbReference type="InterPro" id="IPR035566">
    <property type="entry name" value="Ribosomal_protein_bL20_C"/>
</dbReference>
<accession>A0A5C1HAC5</accession>